<evidence type="ECO:0000256" key="1">
    <source>
        <dbReference type="ARBA" id="ARBA00023002"/>
    </source>
</evidence>
<proteinExistence type="inferred from homology"/>
<accession>A0A6A5U455</accession>
<dbReference type="GO" id="GO:0016616">
    <property type="term" value="F:oxidoreductase activity, acting on the CH-OH group of donors, NAD or NADP as acceptor"/>
    <property type="evidence" value="ECO:0007669"/>
    <property type="project" value="TreeGrafter"/>
</dbReference>
<gene>
    <name evidence="4" type="ORF">CC80DRAFT_439581</name>
</gene>
<dbReference type="Proteomes" id="UP000800035">
    <property type="component" value="Unassembled WGS sequence"/>
</dbReference>
<dbReference type="OrthoDB" id="2735536at2759"/>
<dbReference type="PANTHER" id="PTHR10366:SF562">
    <property type="entry name" value="ALDEHYDE REDUCTASE II (AFU_ORTHOLOGUE AFUA_1G11360)"/>
    <property type="match status" value="1"/>
</dbReference>
<sequence>MPTVVIQPGETIFVTGVNGLIGSHIVDQLLQKGYNVRGAVRDVEKSKWLTEYFDGKYKGTKFELVAVPDMTFEGCYDEVVKGTSGFIHVASPLGGEDPKVAIPTAVNAGLNALKASAKTPSIKRVVYTSSSIATTFPVNNGVEKILDQNSYNEEGIAKGWKHPEDEPDYLKGLYIYAALKTESEKACWKWMNENKPDFVFNTICPNINHSKVLVPEKQGEPSTISWGRYAFTGGEKWEVMKHALSPQWFISTEDCALLHISALVHSEINHERVYGFAAPWDYNKVLAIYRKEYPERTFPEDIPGLVDDSCKPPREMAEEVLRWVKNGKGWDSLEKAVKEMAEQFV</sequence>
<comment type="similarity">
    <text evidence="2">Belongs to the NAD(P)-dependent epimerase/dehydratase family. Dihydroflavonol-4-reductase subfamily.</text>
</comment>
<evidence type="ECO:0000313" key="4">
    <source>
        <dbReference type="EMBL" id="KAF1959651.1"/>
    </source>
</evidence>
<feature type="domain" description="NAD-dependent epimerase/dehydratase" evidence="3">
    <location>
        <begin position="12"/>
        <end position="206"/>
    </location>
</feature>
<evidence type="ECO:0000256" key="2">
    <source>
        <dbReference type="ARBA" id="ARBA00023445"/>
    </source>
</evidence>
<keyword evidence="1" id="KW-0560">Oxidoreductase</keyword>
<evidence type="ECO:0000313" key="5">
    <source>
        <dbReference type="Proteomes" id="UP000800035"/>
    </source>
</evidence>
<dbReference type="FunFam" id="3.40.50.720:FF:000426">
    <property type="entry name" value="Aldehyde reductase 2"/>
    <property type="match status" value="1"/>
</dbReference>
<protein>
    <submittedName>
        <fullName evidence="4">Dihydroflavonol-4-reductase</fullName>
    </submittedName>
</protein>
<dbReference type="PANTHER" id="PTHR10366">
    <property type="entry name" value="NAD DEPENDENT EPIMERASE/DEHYDRATASE"/>
    <property type="match status" value="1"/>
</dbReference>
<dbReference type="InterPro" id="IPR036291">
    <property type="entry name" value="NAD(P)-bd_dom_sf"/>
</dbReference>
<dbReference type="EMBL" id="ML976984">
    <property type="protein sequence ID" value="KAF1959651.1"/>
    <property type="molecule type" value="Genomic_DNA"/>
</dbReference>
<reference evidence="4" key="1">
    <citation type="journal article" date="2020" name="Stud. Mycol.">
        <title>101 Dothideomycetes genomes: a test case for predicting lifestyles and emergence of pathogens.</title>
        <authorList>
            <person name="Haridas S."/>
            <person name="Albert R."/>
            <person name="Binder M."/>
            <person name="Bloem J."/>
            <person name="Labutti K."/>
            <person name="Salamov A."/>
            <person name="Andreopoulos B."/>
            <person name="Baker S."/>
            <person name="Barry K."/>
            <person name="Bills G."/>
            <person name="Bluhm B."/>
            <person name="Cannon C."/>
            <person name="Castanera R."/>
            <person name="Culley D."/>
            <person name="Daum C."/>
            <person name="Ezra D."/>
            <person name="Gonzalez J."/>
            <person name="Henrissat B."/>
            <person name="Kuo A."/>
            <person name="Liang C."/>
            <person name="Lipzen A."/>
            <person name="Lutzoni F."/>
            <person name="Magnuson J."/>
            <person name="Mondo S."/>
            <person name="Nolan M."/>
            <person name="Ohm R."/>
            <person name="Pangilinan J."/>
            <person name="Park H.-J."/>
            <person name="Ramirez L."/>
            <person name="Alfaro M."/>
            <person name="Sun H."/>
            <person name="Tritt A."/>
            <person name="Yoshinaga Y."/>
            <person name="Zwiers L.-H."/>
            <person name="Turgeon B."/>
            <person name="Goodwin S."/>
            <person name="Spatafora J."/>
            <person name="Crous P."/>
            <person name="Grigoriev I."/>
        </authorList>
    </citation>
    <scope>NUCLEOTIDE SEQUENCE</scope>
    <source>
        <strain evidence="4">CBS 675.92</strain>
    </source>
</reference>
<organism evidence="4 5">
    <name type="scientific">Byssothecium circinans</name>
    <dbReference type="NCBI Taxonomy" id="147558"/>
    <lineage>
        <taxon>Eukaryota</taxon>
        <taxon>Fungi</taxon>
        <taxon>Dikarya</taxon>
        <taxon>Ascomycota</taxon>
        <taxon>Pezizomycotina</taxon>
        <taxon>Dothideomycetes</taxon>
        <taxon>Pleosporomycetidae</taxon>
        <taxon>Pleosporales</taxon>
        <taxon>Massarineae</taxon>
        <taxon>Massarinaceae</taxon>
        <taxon>Byssothecium</taxon>
    </lineage>
</organism>
<dbReference type="SUPFAM" id="SSF51735">
    <property type="entry name" value="NAD(P)-binding Rossmann-fold domains"/>
    <property type="match status" value="1"/>
</dbReference>
<dbReference type="Gene3D" id="3.40.50.720">
    <property type="entry name" value="NAD(P)-binding Rossmann-like Domain"/>
    <property type="match status" value="1"/>
</dbReference>
<dbReference type="AlphaFoldDB" id="A0A6A5U455"/>
<evidence type="ECO:0000259" key="3">
    <source>
        <dbReference type="Pfam" id="PF01370"/>
    </source>
</evidence>
<name>A0A6A5U455_9PLEO</name>
<keyword evidence="5" id="KW-1185">Reference proteome</keyword>
<dbReference type="InterPro" id="IPR050425">
    <property type="entry name" value="NAD(P)_dehydrat-like"/>
</dbReference>
<dbReference type="InterPro" id="IPR001509">
    <property type="entry name" value="Epimerase_deHydtase"/>
</dbReference>
<dbReference type="Pfam" id="PF01370">
    <property type="entry name" value="Epimerase"/>
    <property type="match status" value="1"/>
</dbReference>